<feature type="region of interest" description="Disordered" evidence="1">
    <location>
        <begin position="27"/>
        <end position="47"/>
    </location>
</feature>
<proteinExistence type="predicted"/>
<reference evidence="2" key="1">
    <citation type="submission" date="2018-05" db="EMBL/GenBank/DDBJ databases">
        <title>Draft genome of Mucuna pruriens seed.</title>
        <authorList>
            <person name="Nnadi N.E."/>
            <person name="Vos R."/>
            <person name="Hasami M.H."/>
            <person name="Devisetty U.K."/>
            <person name="Aguiy J.C."/>
        </authorList>
    </citation>
    <scope>NUCLEOTIDE SEQUENCE [LARGE SCALE GENOMIC DNA]</scope>
    <source>
        <strain evidence="2">JCA_2017</strain>
    </source>
</reference>
<sequence>MASMSRNGKKIGRASVVLDNKNVNMKANRPTLSSAPTRPSLRAEVLSSPEVGSSKISTLGSCMASTPMETRRFSPPDMPRTLSSPILVLATWLRPSSRISDLTLEHILLSATDSETTSGWNGFHCKDIEILKLVHICSSRALVLATARRIKL</sequence>
<gene>
    <name evidence="2" type="ORF">CR513_30530</name>
</gene>
<organism evidence="2 3">
    <name type="scientific">Mucuna pruriens</name>
    <name type="common">Velvet bean</name>
    <name type="synonym">Dolichos pruriens</name>
    <dbReference type="NCBI Taxonomy" id="157652"/>
    <lineage>
        <taxon>Eukaryota</taxon>
        <taxon>Viridiplantae</taxon>
        <taxon>Streptophyta</taxon>
        <taxon>Embryophyta</taxon>
        <taxon>Tracheophyta</taxon>
        <taxon>Spermatophyta</taxon>
        <taxon>Magnoliopsida</taxon>
        <taxon>eudicotyledons</taxon>
        <taxon>Gunneridae</taxon>
        <taxon>Pentapetalae</taxon>
        <taxon>rosids</taxon>
        <taxon>fabids</taxon>
        <taxon>Fabales</taxon>
        <taxon>Fabaceae</taxon>
        <taxon>Papilionoideae</taxon>
        <taxon>50 kb inversion clade</taxon>
        <taxon>NPAAA clade</taxon>
        <taxon>indigoferoid/millettioid clade</taxon>
        <taxon>Phaseoleae</taxon>
        <taxon>Mucuna</taxon>
    </lineage>
</organism>
<name>A0A371GBM2_MUCPR</name>
<protein>
    <submittedName>
        <fullName evidence="2">Uncharacterized protein</fullName>
    </submittedName>
</protein>
<comment type="caution">
    <text evidence="2">The sequence shown here is derived from an EMBL/GenBank/DDBJ whole genome shotgun (WGS) entry which is preliminary data.</text>
</comment>
<evidence type="ECO:0000313" key="2">
    <source>
        <dbReference type="EMBL" id="RDX87931.1"/>
    </source>
</evidence>
<evidence type="ECO:0000313" key="3">
    <source>
        <dbReference type="Proteomes" id="UP000257109"/>
    </source>
</evidence>
<keyword evidence="3" id="KW-1185">Reference proteome</keyword>
<feature type="compositionally biased region" description="Polar residues" evidence="1">
    <location>
        <begin position="27"/>
        <end position="37"/>
    </location>
</feature>
<accession>A0A371GBM2</accession>
<dbReference type="Proteomes" id="UP000257109">
    <property type="component" value="Unassembled WGS sequence"/>
</dbReference>
<dbReference type="AlphaFoldDB" id="A0A371GBM2"/>
<dbReference type="EMBL" id="QJKJ01006095">
    <property type="protein sequence ID" value="RDX87931.1"/>
    <property type="molecule type" value="Genomic_DNA"/>
</dbReference>
<feature type="non-terminal residue" evidence="2">
    <location>
        <position position="1"/>
    </location>
</feature>
<dbReference type="OrthoDB" id="1978583at2759"/>
<evidence type="ECO:0000256" key="1">
    <source>
        <dbReference type="SAM" id="MobiDB-lite"/>
    </source>
</evidence>